<proteinExistence type="predicted"/>
<accession>A0A8S1CVG7</accession>
<evidence type="ECO:0000313" key="2">
    <source>
        <dbReference type="EMBL" id="CAB3372807.1"/>
    </source>
</evidence>
<dbReference type="AlphaFoldDB" id="A0A8S1CVG7"/>
<comment type="caution">
    <text evidence="2">The sequence shown here is derived from an EMBL/GenBank/DDBJ whole genome shotgun (WGS) entry which is preliminary data.</text>
</comment>
<feature type="region of interest" description="Disordered" evidence="1">
    <location>
        <begin position="463"/>
        <end position="510"/>
    </location>
</feature>
<evidence type="ECO:0000256" key="1">
    <source>
        <dbReference type="SAM" id="MobiDB-lite"/>
    </source>
</evidence>
<dbReference type="EMBL" id="CADEPI010000077">
    <property type="protein sequence ID" value="CAB3372807.1"/>
    <property type="molecule type" value="Genomic_DNA"/>
</dbReference>
<gene>
    <name evidence="2" type="ORF">CLODIP_2_CD01883</name>
</gene>
<organism evidence="2 3">
    <name type="scientific">Cloeon dipterum</name>
    <dbReference type="NCBI Taxonomy" id="197152"/>
    <lineage>
        <taxon>Eukaryota</taxon>
        <taxon>Metazoa</taxon>
        <taxon>Ecdysozoa</taxon>
        <taxon>Arthropoda</taxon>
        <taxon>Hexapoda</taxon>
        <taxon>Insecta</taxon>
        <taxon>Pterygota</taxon>
        <taxon>Palaeoptera</taxon>
        <taxon>Ephemeroptera</taxon>
        <taxon>Pisciforma</taxon>
        <taxon>Baetidae</taxon>
        <taxon>Cloeon</taxon>
    </lineage>
</organism>
<dbReference type="OrthoDB" id="10035275at2759"/>
<feature type="compositionally biased region" description="Basic residues" evidence="1">
    <location>
        <begin position="495"/>
        <end position="504"/>
    </location>
</feature>
<reference evidence="2 3" key="1">
    <citation type="submission" date="2020-04" db="EMBL/GenBank/DDBJ databases">
        <authorList>
            <person name="Alioto T."/>
            <person name="Alioto T."/>
            <person name="Gomez Garrido J."/>
        </authorList>
    </citation>
    <scope>NUCLEOTIDE SEQUENCE [LARGE SCALE GENOMIC DNA]</scope>
</reference>
<dbReference type="Proteomes" id="UP000494165">
    <property type="component" value="Unassembled WGS sequence"/>
</dbReference>
<protein>
    <recommendedName>
        <fullName evidence="4">MATH domain-containing protein</fullName>
    </recommendedName>
</protein>
<keyword evidence="3" id="KW-1185">Reference proteome</keyword>
<evidence type="ECO:0000313" key="3">
    <source>
        <dbReference type="Proteomes" id="UP000494165"/>
    </source>
</evidence>
<sequence>MDIVTCCGKFVRWYTSNSLFMAQVGHVIQVKSLFPCVAKPPEVLGVYLVWRSGLAGAGGKGAPNKASHNTGMRVYVDFTFTLLNRDHFSVNEAFSGKQVKFTCDCPAQGNRNYIPVSDLRTRNFTDENGEFQLELTMGNVRTVFDSDLRITPQNTSTSKQQRRQQLRLETQYFSFGGFDWNVSLEREEEDGACVVQLNRLTGFDHRCHVRYLVVLGEGERRVDSGLIDDISDTEGRVRGWCPGVTVSEVMRKGVVRLHLEMLLANSLSEVSVSTPPISVGTAQVVAQTAPAQCFDKDKQQWLVTSDLHGDTLRFHIVFKDIHNVPRNHLRYVSWSSYIMRFPPDDSSPPEPVALEGSPFSHYYAQDTSDEGIMMETEVPVKEMRVPDCEYFSDRSQVRLQLEWEDSYLLFQSTYHKYDDVTRVHNYQMRREINALQAENYSLERQLFSYQKSIAYAHSRGQYSAENTPVGGTPDAAPYRHHGSFRHSSAGAAPKHGGHHYHPNHHPAASR</sequence>
<name>A0A8S1CVG7_9INSE</name>
<evidence type="ECO:0008006" key="4">
    <source>
        <dbReference type="Google" id="ProtNLM"/>
    </source>
</evidence>